<evidence type="ECO:0000256" key="1">
    <source>
        <dbReference type="SAM" id="MobiDB-lite"/>
    </source>
</evidence>
<feature type="compositionally biased region" description="Low complexity" evidence="1">
    <location>
        <begin position="582"/>
        <end position="593"/>
    </location>
</feature>
<feature type="region of interest" description="Disordered" evidence="1">
    <location>
        <begin position="509"/>
        <end position="528"/>
    </location>
</feature>
<feature type="compositionally biased region" description="Basic residues" evidence="1">
    <location>
        <begin position="72"/>
        <end position="82"/>
    </location>
</feature>
<name>A0A8K0NS74_9TREE</name>
<comment type="caution">
    <text evidence="2">The sequence shown here is derived from an EMBL/GenBank/DDBJ whole genome shotgun (WGS) entry which is preliminary data.</text>
</comment>
<dbReference type="OrthoDB" id="2802795at2759"/>
<gene>
    <name evidence="2" type="ORF">FFLO_04490</name>
</gene>
<sequence>MLQTCYARQEPIVNNIEGNDGKDAGHSGIAVAGGETVDCTASPAGALAVEFESYLERFESSGRERENQRQPQYHHHQPHHQSTRSTSSQASSSSGFSSLSSSSQTRNNHTQSDHHHQASYPLYNYRKDSYQQRDRDDPEDYPMGDDSGRIPEMDSPGKTSEMSSSMCSTPSAVSANLPTSLASTAGRSFFTKSTHGFTRCTSPSPDSRAFVLDLTSCDDESDMSITPTPLAPAPTATMAGPADAKKVGPGLTIDLGEQQRRETKRSDEEDEVERSSPQHRKFPANARIFRSCLSRTISSPAMEMGGAAMGSITTTPVAPPRLYSTRSESETLSTRSHRASLGRPARVTFCEKLPPTFPTHPNYDYDRSPHPVVPRLSYRDVLELREMKVEMALVTKRQQGAAGLTDDALVGGAKPAPPQDSGLGLQMNREGRPNSPFSLFEDDESVENLPPSPSALTSSFPSSIKLVSRLHEMGEFRPPARERGMGLKVEQTFGLDRVASGDSLRDDFAKHLSGGNGEGSISSLRRKTSGEFAVEESDFQKELRKAREELEAIAVQEARLGMASQLGGAKSNKGEQHSVAMGSSGSSTPLGLGIIRPSPSLNSETMSHLRSSSSLSSVNGGNRSRKSSLASQQGGLEADASTDISIGGLPSERASFAPIHSSIKSGILQGDDGEEGSLLFPSKAPPPSSTRPTARSARTPAPPSQSKNNFRPPSPILAPFARSAPIRATTQRTETLGTAKSSHEGGSKGSIFRPPSPILAPFARSSPLQH</sequence>
<protein>
    <submittedName>
        <fullName evidence="2">Uncharacterized protein</fullName>
    </submittedName>
</protein>
<feature type="compositionally biased region" description="Polar residues" evidence="1">
    <location>
        <begin position="728"/>
        <end position="740"/>
    </location>
</feature>
<evidence type="ECO:0000313" key="3">
    <source>
        <dbReference type="Proteomes" id="UP000812966"/>
    </source>
</evidence>
<dbReference type="EMBL" id="JABELV010000096">
    <property type="protein sequence ID" value="KAG7531248.1"/>
    <property type="molecule type" value="Genomic_DNA"/>
</dbReference>
<accession>A0A8K0NS74</accession>
<feature type="compositionally biased region" description="Low complexity" evidence="1">
    <location>
        <begin position="690"/>
        <end position="699"/>
    </location>
</feature>
<feature type="region of interest" description="Disordered" evidence="1">
    <location>
        <begin position="415"/>
        <end position="438"/>
    </location>
</feature>
<feature type="compositionally biased region" description="Basic and acidic residues" evidence="1">
    <location>
        <begin position="58"/>
        <end position="68"/>
    </location>
</feature>
<dbReference type="Proteomes" id="UP000812966">
    <property type="component" value="Unassembled WGS sequence"/>
</dbReference>
<dbReference type="AlphaFoldDB" id="A0A8K0NS74"/>
<organism evidence="2 3">
    <name type="scientific">Filobasidium floriforme</name>
    <dbReference type="NCBI Taxonomy" id="5210"/>
    <lineage>
        <taxon>Eukaryota</taxon>
        <taxon>Fungi</taxon>
        <taxon>Dikarya</taxon>
        <taxon>Basidiomycota</taxon>
        <taxon>Agaricomycotina</taxon>
        <taxon>Tremellomycetes</taxon>
        <taxon>Filobasidiales</taxon>
        <taxon>Filobasidiaceae</taxon>
        <taxon>Filobasidium</taxon>
    </lineage>
</organism>
<feature type="compositionally biased region" description="Low complexity" evidence="1">
    <location>
        <begin position="83"/>
        <end position="105"/>
    </location>
</feature>
<reference evidence="2" key="1">
    <citation type="submission" date="2020-04" db="EMBL/GenBank/DDBJ databases">
        <title>Analysis of mating type loci in Filobasidium floriforme.</title>
        <authorList>
            <person name="Nowrousian M."/>
        </authorList>
    </citation>
    <scope>NUCLEOTIDE SEQUENCE</scope>
    <source>
        <strain evidence="2">CBS 6242</strain>
    </source>
</reference>
<feature type="compositionally biased region" description="Low complexity" evidence="1">
    <location>
        <begin position="233"/>
        <end position="242"/>
    </location>
</feature>
<keyword evidence="3" id="KW-1185">Reference proteome</keyword>
<feature type="compositionally biased region" description="Low complexity" evidence="1">
    <location>
        <begin position="159"/>
        <end position="174"/>
    </location>
</feature>
<feature type="region of interest" description="Disordered" evidence="1">
    <location>
        <begin position="567"/>
        <end position="644"/>
    </location>
</feature>
<proteinExistence type="predicted"/>
<feature type="compositionally biased region" description="Basic and acidic residues" evidence="1">
    <location>
        <begin position="125"/>
        <end position="136"/>
    </location>
</feature>
<feature type="compositionally biased region" description="Basic and acidic residues" evidence="1">
    <location>
        <begin position="257"/>
        <end position="267"/>
    </location>
</feature>
<evidence type="ECO:0000313" key="2">
    <source>
        <dbReference type="EMBL" id="KAG7531248.1"/>
    </source>
</evidence>
<feature type="compositionally biased region" description="Low complexity" evidence="1">
    <location>
        <begin position="608"/>
        <end position="622"/>
    </location>
</feature>
<feature type="region of interest" description="Disordered" evidence="1">
    <location>
        <begin position="226"/>
        <end position="283"/>
    </location>
</feature>
<feature type="region of interest" description="Disordered" evidence="1">
    <location>
        <begin position="665"/>
        <end position="770"/>
    </location>
</feature>
<feature type="region of interest" description="Disordered" evidence="1">
    <location>
        <begin position="58"/>
        <end position="174"/>
    </location>
</feature>